<feature type="repeat" description="ANK" evidence="3">
    <location>
        <begin position="195"/>
        <end position="227"/>
    </location>
</feature>
<protein>
    <submittedName>
        <fullName evidence="4">Ankyrin repeat-containing domain protein</fullName>
    </submittedName>
</protein>
<sequence>MAEVIGVLASVATLTETAAKLSRLIRSMKKAPDEILALNNEVTDLTILLTRIKDTQAEHPHSLAHILPTLRNLEKSIASLKEVVTRFDGRGTSGLRRFKWTTERDKINRLKEDLRERRVQLDMLLAMTNFWFVRKAFTFSFSVSRLGDPTLTITARNILPSYSEPFLAIERGDTLRILEMLRERSLHPNSIDGVFGRTLLHAAVVSYQVEICELLIQAGADPTLESKPGSSAADQAWDFIFSAPQPDQILKDLARPFARYGDPDSRQLTTLHRLVLGLTSGDVRERTGIAASEIEVPDVWGRTSLWWACRRGDLKATVTLLAQGANPNVDDKEGITPLLAALSSYSSKGYSHSALLLIFQNLLQYGANLNARSKHGWGAAHFASRCEGTGFLELFLSREPNLDIKSGDTNGMTPLHCATSAGNVAVANFLILQRHATTQP</sequence>
<dbReference type="PANTHER" id="PTHR24173">
    <property type="entry name" value="ANKYRIN REPEAT CONTAINING"/>
    <property type="match status" value="1"/>
</dbReference>
<dbReference type="PROSITE" id="PS50297">
    <property type="entry name" value="ANK_REP_REGION"/>
    <property type="match status" value="2"/>
</dbReference>
<evidence type="ECO:0000256" key="3">
    <source>
        <dbReference type="PROSITE-ProRule" id="PRU00023"/>
    </source>
</evidence>
<keyword evidence="1" id="KW-0677">Repeat</keyword>
<dbReference type="Gene3D" id="1.25.40.20">
    <property type="entry name" value="Ankyrin repeat-containing domain"/>
    <property type="match status" value="2"/>
</dbReference>
<proteinExistence type="predicted"/>
<dbReference type="AlphaFoldDB" id="A0A1Y1ZP33"/>
<evidence type="ECO:0000313" key="5">
    <source>
        <dbReference type="Proteomes" id="UP000193144"/>
    </source>
</evidence>
<dbReference type="SUPFAM" id="SSF48403">
    <property type="entry name" value="Ankyrin repeat"/>
    <property type="match status" value="1"/>
</dbReference>
<evidence type="ECO:0000256" key="1">
    <source>
        <dbReference type="ARBA" id="ARBA00022737"/>
    </source>
</evidence>
<dbReference type="EMBL" id="MCFA01000055">
    <property type="protein sequence ID" value="ORY12010.1"/>
    <property type="molecule type" value="Genomic_DNA"/>
</dbReference>
<dbReference type="InterPro" id="IPR036770">
    <property type="entry name" value="Ankyrin_rpt-contain_sf"/>
</dbReference>
<comment type="caution">
    <text evidence="4">The sequence shown here is derived from an EMBL/GenBank/DDBJ whole genome shotgun (WGS) entry which is preliminary data.</text>
</comment>
<dbReference type="InterPro" id="IPR002110">
    <property type="entry name" value="Ankyrin_rpt"/>
</dbReference>
<reference evidence="4 5" key="1">
    <citation type="submission" date="2016-07" db="EMBL/GenBank/DDBJ databases">
        <title>Pervasive Adenine N6-methylation of Active Genes in Fungi.</title>
        <authorList>
            <consortium name="DOE Joint Genome Institute"/>
            <person name="Mondo S.J."/>
            <person name="Dannebaum R.O."/>
            <person name="Kuo R.C."/>
            <person name="Labutti K."/>
            <person name="Haridas S."/>
            <person name="Kuo A."/>
            <person name="Salamov A."/>
            <person name="Ahrendt S.R."/>
            <person name="Lipzen A."/>
            <person name="Sullivan W."/>
            <person name="Andreopoulos W.B."/>
            <person name="Clum A."/>
            <person name="Lindquist E."/>
            <person name="Daum C."/>
            <person name="Ramamoorthy G.K."/>
            <person name="Gryganskyi A."/>
            <person name="Culley D."/>
            <person name="Magnuson J.K."/>
            <person name="James T.Y."/>
            <person name="O'Malley M.A."/>
            <person name="Stajich J.E."/>
            <person name="Spatafora J.W."/>
            <person name="Visel A."/>
            <person name="Grigoriev I.V."/>
        </authorList>
    </citation>
    <scope>NUCLEOTIDE SEQUENCE [LARGE SCALE GENOMIC DNA]</scope>
    <source>
        <strain evidence="4 5">CBS 115471</strain>
    </source>
</reference>
<name>A0A1Y1ZP33_9PLEO</name>
<feature type="repeat" description="ANK" evidence="3">
    <location>
        <begin position="333"/>
        <end position="374"/>
    </location>
</feature>
<organism evidence="4 5">
    <name type="scientific">Clohesyomyces aquaticus</name>
    <dbReference type="NCBI Taxonomy" id="1231657"/>
    <lineage>
        <taxon>Eukaryota</taxon>
        <taxon>Fungi</taxon>
        <taxon>Dikarya</taxon>
        <taxon>Ascomycota</taxon>
        <taxon>Pezizomycotina</taxon>
        <taxon>Dothideomycetes</taxon>
        <taxon>Pleosporomycetidae</taxon>
        <taxon>Pleosporales</taxon>
        <taxon>Lindgomycetaceae</taxon>
        <taxon>Clohesyomyces</taxon>
    </lineage>
</organism>
<dbReference type="Pfam" id="PF12796">
    <property type="entry name" value="Ank_2"/>
    <property type="match status" value="1"/>
</dbReference>
<dbReference type="SMART" id="SM00248">
    <property type="entry name" value="ANK"/>
    <property type="match status" value="5"/>
</dbReference>
<dbReference type="OrthoDB" id="539213at2759"/>
<keyword evidence="5" id="KW-1185">Reference proteome</keyword>
<evidence type="ECO:0000256" key="2">
    <source>
        <dbReference type="ARBA" id="ARBA00023043"/>
    </source>
</evidence>
<feature type="repeat" description="ANK" evidence="3">
    <location>
        <begin position="300"/>
        <end position="332"/>
    </location>
</feature>
<dbReference type="Pfam" id="PF00023">
    <property type="entry name" value="Ank"/>
    <property type="match status" value="2"/>
</dbReference>
<dbReference type="PROSITE" id="PS50088">
    <property type="entry name" value="ANK_REPEAT"/>
    <property type="match status" value="4"/>
</dbReference>
<keyword evidence="2 3" id="KW-0040">ANK repeat</keyword>
<dbReference type="PANTHER" id="PTHR24173:SF83">
    <property type="entry name" value="SOCS BOX DOMAIN-CONTAINING PROTEIN"/>
    <property type="match status" value="1"/>
</dbReference>
<accession>A0A1Y1ZP33</accession>
<dbReference type="STRING" id="1231657.A0A1Y1ZP33"/>
<evidence type="ECO:0000313" key="4">
    <source>
        <dbReference type="EMBL" id="ORY12010.1"/>
    </source>
</evidence>
<gene>
    <name evidence="4" type="ORF">BCR34DRAFT_587515</name>
</gene>
<dbReference type="Proteomes" id="UP000193144">
    <property type="component" value="Unassembled WGS sequence"/>
</dbReference>
<feature type="repeat" description="ANK" evidence="3">
    <location>
        <begin position="410"/>
        <end position="431"/>
    </location>
</feature>